<protein>
    <recommendedName>
        <fullName evidence="4">HD domain-containing protein</fullName>
    </recommendedName>
</protein>
<dbReference type="Proteomes" id="UP001305414">
    <property type="component" value="Unassembled WGS sequence"/>
</dbReference>
<feature type="chain" id="PRO_5043050572" description="HD domain-containing protein" evidence="1">
    <location>
        <begin position="16"/>
        <end position="269"/>
    </location>
</feature>
<evidence type="ECO:0008006" key="4">
    <source>
        <dbReference type="Google" id="ProtNLM"/>
    </source>
</evidence>
<feature type="signal peptide" evidence="1">
    <location>
        <begin position="1"/>
        <end position="15"/>
    </location>
</feature>
<comment type="caution">
    <text evidence="2">The sequence shown here is derived from an EMBL/GenBank/DDBJ whole genome shotgun (WGS) entry which is preliminary data.</text>
</comment>
<dbReference type="EMBL" id="JAWHQM010000008">
    <property type="protein sequence ID" value="KAK5628188.1"/>
    <property type="molecule type" value="Genomic_DNA"/>
</dbReference>
<evidence type="ECO:0000313" key="2">
    <source>
        <dbReference type="EMBL" id="KAK5628188.1"/>
    </source>
</evidence>
<keyword evidence="1" id="KW-0732">Signal</keyword>
<reference evidence="2 3" key="1">
    <citation type="submission" date="2023-10" db="EMBL/GenBank/DDBJ databases">
        <title>Draft genome sequence of Xylaria bambusicola isolate GMP-LS, the root and basal stem rot pathogen of sugarcane in Indonesia.</title>
        <authorList>
            <person name="Selvaraj P."/>
            <person name="Muralishankar V."/>
            <person name="Muruganantham S."/>
            <person name="Sp S."/>
            <person name="Haryani S."/>
            <person name="Lau K.J.X."/>
            <person name="Naqvi N.I."/>
        </authorList>
    </citation>
    <scope>NUCLEOTIDE SEQUENCE [LARGE SCALE GENOMIC DNA]</scope>
    <source>
        <strain evidence="2">GMP-LS</strain>
    </source>
</reference>
<sequence length="269" mass="29882">MKAAVLLSLVTAAAAGGCKNWNYPTTTIAGIEVVDTQIVRDALSLIKNSGLKDYVVKHQIRSWLFGAQQLNNNATLKSIVDPQAQAITILLHDLGWDQSADSPWTTKDLRFEVDSANGMRNFVRNHPDGKQISERKLQQMWDAIALQGAYGLASQKEPLVWGSINGIANDYEDPVSSASTRPSTTRSSRSSLLSHRPCILSTQILFLTLSVTISNSTDLLTGTNETFKWFCETKPETTYDTWVEGWGTYFVEGYDATGHRQVDQFRTVF</sequence>
<dbReference type="PANTHER" id="PTHR35569">
    <property type="entry name" value="CYANAMIDE HYDRATASE DDI2-RELATED"/>
    <property type="match status" value="1"/>
</dbReference>
<dbReference type="PROSITE" id="PS51257">
    <property type="entry name" value="PROKAR_LIPOPROTEIN"/>
    <property type="match status" value="1"/>
</dbReference>
<name>A0AAN7UIB9_9PEZI</name>
<evidence type="ECO:0000313" key="3">
    <source>
        <dbReference type="Proteomes" id="UP001305414"/>
    </source>
</evidence>
<organism evidence="2 3">
    <name type="scientific">Xylaria bambusicola</name>
    <dbReference type="NCBI Taxonomy" id="326684"/>
    <lineage>
        <taxon>Eukaryota</taxon>
        <taxon>Fungi</taxon>
        <taxon>Dikarya</taxon>
        <taxon>Ascomycota</taxon>
        <taxon>Pezizomycotina</taxon>
        <taxon>Sordariomycetes</taxon>
        <taxon>Xylariomycetidae</taxon>
        <taxon>Xylariales</taxon>
        <taxon>Xylariaceae</taxon>
        <taxon>Xylaria</taxon>
    </lineage>
</organism>
<dbReference type="AlphaFoldDB" id="A0AAN7UIB9"/>
<dbReference type="PANTHER" id="PTHR35569:SF1">
    <property type="entry name" value="CYANAMIDE HYDRATASE DDI2-RELATED"/>
    <property type="match status" value="1"/>
</dbReference>
<accession>A0AAN7UIB9</accession>
<gene>
    <name evidence="2" type="ORF">RRF57_003903</name>
</gene>
<proteinExistence type="predicted"/>
<keyword evidence="3" id="KW-1185">Reference proteome</keyword>
<evidence type="ECO:0000256" key="1">
    <source>
        <dbReference type="SAM" id="SignalP"/>
    </source>
</evidence>